<evidence type="ECO:0000256" key="1">
    <source>
        <dbReference type="SAM" id="SignalP"/>
    </source>
</evidence>
<feature type="signal peptide" evidence="1">
    <location>
        <begin position="1"/>
        <end position="20"/>
    </location>
</feature>
<dbReference type="OrthoDB" id="4204954at2"/>
<reference evidence="2 3" key="1">
    <citation type="submission" date="2016-10" db="EMBL/GenBank/DDBJ databases">
        <authorList>
            <person name="de Groot N.N."/>
        </authorList>
    </citation>
    <scope>NUCLEOTIDE SEQUENCE [LARGE SCALE GENOMIC DNA]</scope>
    <source>
        <strain evidence="2 3">OK461</strain>
    </source>
</reference>
<evidence type="ECO:0000313" key="2">
    <source>
        <dbReference type="EMBL" id="SFF88394.1"/>
    </source>
</evidence>
<proteinExistence type="predicted"/>
<keyword evidence="1" id="KW-0732">Signal</keyword>
<dbReference type="Proteomes" id="UP000181942">
    <property type="component" value="Unassembled WGS sequence"/>
</dbReference>
<dbReference type="RefSeq" id="WP_075030512.1">
    <property type="nucleotide sequence ID" value="NZ_FONR01000013.1"/>
</dbReference>
<name>A0A1I2MA46_9ACTN</name>
<protein>
    <recommendedName>
        <fullName evidence="4">Lipoprotein</fullName>
    </recommendedName>
</protein>
<gene>
    <name evidence="2" type="ORF">SAMN02787118_11330</name>
</gene>
<evidence type="ECO:0008006" key="4">
    <source>
        <dbReference type="Google" id="ProtNLM"/>
    </source>
</evidence>
<organism evidence="2 3">
    <name type="scientific">Streptomyces mirabilis</name>
    <dbReference type="NCBI Taxonomy" id="68239"/>
    <lineage>
        <taxon>Bacteria</taxon>
        <taxon>Bacillati</taxon>
        <taxon>Actinomycetota</taxon>
        <taxon>Actinomycetes</taxon>
        <taxon>Kitasatosporales</taxon>
        <taxon>Streptomycetaceae</taxon>
        <taxon>Streptomyces</taxon>
    </lineage>
</organism>
<dbReference type="EMBL" id="FONR01000013">
    <property type="protein sequence ID" value="SFF88394.1"/>
    <property type="molecule type" value="Genomic_DNA"/>
</dbReference>
<accession>A0A1I2MA46</accession>
<sequence length="168" mass="18154">MLNRRRVAPPVLLFTAIALSASGCFLGPSDPADTTVAGARAEGETIVVKIPLCPSDELRRVEVTDWDKAEDTNPPIVWWASGPRTASAKSGVVRLWSAEGFDRHAAKPAPVPRTLDMAYLDPSDEGRDYVVSLRTVAAAKLKPGQYWTDDGPRTAAQIDAQLDCHTLT</sequence>
<dbReference type="PROSITE" id="PS51257">
    <property type="entry name" value="PROKAR_LIPOPROTEIN"/>
    <property type="match status" value="1"/>
</dbReference>
<feature type="chain" id="PRO_5039443236" description="Lipoprotein" evidence="1">
    <location>
        <begin position="21"/>
        <end position="168"/>
    </location>
</feature>
<evidence type="ECO:0000313" key="3">
    <source>
        <dbReference type="Proteomes" id="UP000181942"/>
    </source>
</evidence>
<dbReference type="AlphaFoldDB" id="A0A1I2MA46"/>